<dbReference type="Proteomes" id="UP001209654">
    <property type="component" value="Unassembled WGS sequence"/>
</dbReference>
<dbReference type="Gene3D" id="1.10.3730.20">
    <property type="match status" value="1"/>
</dbReference>
<name>A0ABQ5MZL2_9MICC</name>
<evidence type="ECO:0000256" key="7">
    <source>
        <dbReference type="RuleBase" id="RU003942"/>
    </source>
</evidence>
<evidence type="ECO:0000256" key="8">
    <source>
        <dbReference type="SAM" id="Phobius"/>
    </source>
</evidence>
<comment type="similarity">
    <text evidence="7">Belongs to the drug/metabolite transporter (DMT) superfamily. Small multidrug resistance (SMR) (TC 2.A.7.1) family.</text>
</comment>
<keyword evidence="4 7" id="KW-0812">Transmembrane</keyword>
<evidence type="ECO:0000256" key="6">
    <source>
        <dbReference type="ARBA" id="ARBA00023136"/>
    </source>
</evidence>
<dbReference type="PANTHER" id="PTHR30561:SF1">
    <property type="entry name" value="MULTIDRUG TRANSPORTER EMRE"/>
    <property type="match status" value="1"/>
</dbReference>
<protein>
    <submittedName>
        <fullName evidence="9">QacE family quaternary ammonium compound efflux SMR transporter</fullName>
    </submittedName>
</protein>
<accession>A0ABQ5MZL2</accession>
<feature type="transmembrane region" description="Helical" evidence="8">
    <location>
        <begin position="26"/>
        <end position="47"/>
    </location>
</feature>
<dbReference type="SUPFAM" id="SSF103481">
    <property type="entry name" value="Multidrug resistance efflux transporter EmrE"/>
    <property type="match status" value="1"/>
</dbReference>
<dbReference type="EMBL" id="BRVS01000033">
    <property type="protein sequence ID" value="GLB69421.1"/>
    <property type="molecule type" value="Genomic_DNA"/>
</dbReference>
<organism evidence="9 10">
    <name type="scientific">Arthrobacter mangrovi</name>
    <dbReference type="NCBI Taxonomy" id="2966350"/>
    <lineage>
        <taxon>Bacteria</taxon>
        <taxon>Bacillati</taxon>
        <taxon>Actinomycetota</taxon>
        <taxon>Actinomycetes</taxon>
        <taxon>Micrococcales</taxon>
        <taxon>Micrococcaceae</taxon>
        <taxon>Arthrobacter</taxon>
    </lineage>
</organism>
<sequence>MGYVFLLLAIAAEVFGTSLLKSTEGFSRLGPTVLCLAAYATSFALLAQVVKSVPVGVAYALWSGLGTVAIVAIGTAFLGEPISLVKVLGIGLIVSGVVVLNLGGAH</sequence>
<evidence type="ECO:0000256" key="4">
    <source>
        <dbReference type="ARBA" id="ARBA00022692"/>
    </source>
</evidence>
<gene>
    <name evidence="9" type="ORF">AHIS1636_38650</name>
</gene>
<evidence type="ECO:0000313" key="10">
    <source>
        <dbReference type="Proteomes" id="UP001209654"/>
    </source>
</evidence>
<dbReference type="InterPro" id="IPR045324">
    <property type="entry name" value="Small_multidrug_res"/>
</dbReference>
<keyword evidence="2" id="KW-0813">Transport</keyword>
<proteinExistence type="inferred from homology"/>
<evidence type="ECO:0000256" key="1">
    <source>
        <dbReference type="ARBA" id="ARBA00004651"/>
    </source>
</evidence>
<evidence type="ECO:0000256" key="5">
    <source>
        <dbReference type="ARBA" id="ARBA00022989"/>
    </source>
</evidence>
<keyword evidence="6 8" id="KW-0472">Membrane</keyword>
<dbReference type="InterPro" id="IPR000390">
    <property type="entry name" value="Small_drug/metabolite_transptr"/>
</dbReference>
<evidence type="ECO:0000256" key="2">
    <source>
        <dbReference type="ARBA" id="ARBA00022448"/>
    </source>
</evidence>
<dbReference type="RefSeq" id="WP_264797514.1">
    <property type="nucleotide sequence ID" value="NZ_BRVS01000033.1"/>
</dbReference>
<comment type="subcellular location">
    <subcellularLocation>
        <location evidence="1 7">Cell membrane</location>
        <topology evidence="1 7">Multi-pass membrane protein</topology>
    </subcellularLocation>
</comment>
<keyword evidence="5 8" id="KW-1133">Transmembrane helix</keyword>
<keyword evidence="10" id="KW-1185">Reference proteome</keyword>
<reference evidence="9 10" key="1">
    <citation type="journal article" date="2023" name="Int. J. Syst. Evol. Microbiol.">
        <title>Arthrobacter mangrovi sp. nov., an actinobacterium isolated from the rhizosphere of a mangrove.</title>
        <authorList>
            <person name="Hamada M."/>
            <person name="Saitou S."/>
            <person name="Enomoto N."/>
            <person name="Nanri K."/>
            <person name="Hidaka K."/>
            <person name="Miura T."/>
            <person name="Tamura T."/>
        </authorList>
    </citation>
    <scope>NUCLEOTIDE SEQUENCE [LARGE SCALE GENOMIC DNA]</scope>
    <source>
        <strain evidence="9 10">NBRC 112813</strain>
    </source>
</reference>
<dbReference type="PANTHER" id="PTHR30561">
    <property type="entry name" value="SMR FAMILY PROTON-DEPENDENT DRUG EFFLUX TRANSPORTER SUGE"/>
    <property type="match status" value="1"/>
</dbReference>
<dbReference type="InterPro" id="IPR037185">
    <property type="entry name" value="EmrE-like"/>
</dbReference>
<keyword evidence="3" id="KW-1003">Cell membrane</keyword>
<feature type="transmembrane region" description="Helical" evidence="8">
    <location>
        <begin position="59"/>
        <end position="78"/>
    </location>
</feature>
<dbReference type="Pfam" id="PF00893">
    <property type="entry name" value="Multi_Drug_Res"/>
    <property type="match status" value="1"/>
</dbReference>
<evidence type="ECO:0000313" key="9">
    <source>
        <dbReference type="EMBL" id="GLB69421.1"/>
    </source>
</evidence>
<evidence type="ECO:0000256" key="3">
    <source>
        <dbReference type="ARBA" id="ARBA00022475"/>
    </source>
</evidence>
<feature type="transmembrane region" description="Helical" evidence="8">
    <location>
        <begin position="84"/>
        <end position="103"/>
    </location>
</feature>
<comment type="caution">
    <text evidence="9">The sequence shown here is derived from an EMBL/GenBank/DDBJ whole genome shotgun (WGS) entry which is preliminary data.</text>
</comment>